<dbReference type="InterPro" id="IPR006843">
    <property type="entry name" value="PAP/fibrillin_dom"/>
</dbReference>
<comment type="subcellular location">
    <subcellularLocation>
        <location evidence="1">Plastid</location>
    </subcellularLocation>
</comment>
<dbReference type="Proteomes" id="UP000639772">
    <property type="component" value="Unassembled WGS sequence"/>
</dbReference>
<name>A0A835V730_VANPL</name>
<dbReference type="InterPro" id="IPR039633">
    <property type="entry name" value="PAP"/>
</dbReference>
<keyword evidence="2" id="KW-0934">Plastid</keyword>
<evidence type="ECO:0000256" key="2">
    <source>
        <dbReference type="ARBA" id="ARBA00022640"/>
    </source>
</evidence>
<dbReference type="PANTHER" id="PTHR31906">
    <property type="entry name" value="PLASTID-LIPID-ASSOCIATED PROTEIN 4, CHLOROPLASTIC-RELATED"/>
    <property type="match status" value="1"/>
</dbReference>
<keyword evidence="3" id="KW-0809">Transit peptide</keyword>
<dbReference type="Pfam" id="PF04755">
    <property type="entry name" value="PAP_fibrillin"/>
    <property type="match status" value="1"/>
</dbReference>
<evidence type="ECO:0000313" key="6">
    <source>
        <dbReference type="Proteomes" id="UP000639772"/>
    </source>
</evidence>
<evidence type="ECO:0000256" key="3">
    <source>
        <dbReference type="ARBA" id="ARBA00022946"/>
    </source>
</evidence>
<evidence type="ECO:0000259" key="4">
    <source>
        <dbReference type="Pfam" id="PF04755"/>
    </source>
</evidence>
<dbReference type="AlphaFoldDB" id="A0A835V730"/>
<dbReference type="GO" id="GO:0009536">
    <property type="term" value="C:plastid"/>
    <property type="evidence" value="ECO:0007669"/>
    <property type="project" value="UniProtKB-SubCell"/>
</dbReference>
<evidence type="ECO:0000256" key="1">
    <source>
        <dbReference type="ARBA" id="ARBA00004474"/>
    </source>
</evidence>
<evidence type="ECO:0000313" key="5">
    <source>
        <dbReference type="EMBL" id="KAG0486175.1"/>
    </source>
</evidence>
<feature type="domain" description="Plastid lipid-associated protein/fibrillin conserved" evidence="4">
    <location>
        <begin position="60"/>
        <end position="206"/>
    </location>
</feature>
<gene>
    <name evidence="5" type="ORF">HPP92_008270</name>
</gene>
<accession>A0A835V730</accession>
<protein>
    <recommendedName>
        <fullName evidence="4">Plastid lipid-associated protein/fibrillin conserved domain-containing protein</fullName>
    </recommendedName>
</protein>
<proteinExistence type="predicted"/>
<comment type="caution">
    <text evidence="5">The sequence shown here is derived from an EMBL/GenBank/DDBJ whole genome shotgun (WGS) entry which is preliminary data.</text>
</comment>
<organism evidence="5 6">
    <name type="scientific">Vanilla planifolia</name>
    <name type="common">Vanilla</name>
    <dbReference type="NCBI Taxonomy" id="51239"/>
    <lineage>
        <taxon>Eukaryota</taxon>
        <taxon>Viridiplantae</taxon>
        <taxon>Streptophyta</taxon>
        <taxon>Embryophyta</taxon>
        <taxon>Tracheophyta</taxon>
        <taxon>Spermatophyta</taxon>
        <taxon>Magnoliopsida</taxon>
        <taxon>Liliopsida</taxon>
        <taxon>Asparagales</taxon>
        <taxon>Orchidaceae</taxon>
        <taxon>Vanilloideae</taxon>
        <taxon>Vanilleae</taxon>
        <taxon>Vanilla</taxon>
    </lineage>
</organism>
<sequence length="339" mass="37228">MALEAQRLSVVPLISRLSTLSPLLSQPASSKCFGRRPRLLAISASLLEEREISFTGPEVALVEALVGIQGRGSAASAEQLKEVERAVEVLERQKGVADPVTSNLIEGCWQLIFTTRPGTASPIQIFQEVYLRTSDPRVTNIVQFSDQIGALKVEAAATIKDGRRILFQFDRAAFSFKFLPFKIPYPVPFKLLGDEAKGWLDTTYLSTSEPRQKLLSAVSAGEGGRVADIINEVISSRQHKVRPDLEAVEGGWQLLWSSQAEDHSWQDVVANGFKGLQIVKKNGKLENLVNIFPGFRLCAYGSIMTEGNKFKVNINTGAVLAGSLTFSLEIKSSYDMELL</sequence>
<dbReference type="OrthoDB" id="348976at2759"/>
<dbReference type="EMBL" id="JADCNM010000004">
    <property type="protein sequence ID" value="KAG0486175.1"/>
    <property type="molecule type" value="Genomic_DNA"/>
</dbReference>
<reference evidence="5 6" key="1">
    <citation type="journal article" date="2020" name="Nat. Food">
        <title>A phased Vanilla planifolia genome enables genetic improvement of flavour and production.</title>
        <authorList>
            <person name="Hasing T."/>
            <person name="Tang H."/>
            <person name="Brym M."/>
            <person name="Khazi F."/>
            <person name="Huang T."/>
            <person name="Chambers A.H."/>
        </authorList>
    </citation>
    <scope>NUCLEOTIDE SEQUENCE [LARGE SCALE GENOMIC DNA]</scope>
    <source>
        <tissue evidence="5">Leaf</tissue>
    </source>
</reference>